<dbReference type="PROSITE" id="PS50880">
    <property type="entry name" value="TOPRIM"/>
    <property type="match status" value="1"/>
</dbReference>
<dbReference type="PRINTS" id="PR00417">
    <property type="entry name" value="PRTPISMRASEI"/>
</dbReference>
<dbReference type="Gene3D" id="3.30.980.40">
    <property type="match status" value="1"/>
</dbReference>
<dbReference type="NCBIfam" id="NF005829">
    <property type="entry name" value="PRK07726.1"/>
    <property type="match status" value="1"/>
</dbReference>
<comment type="caution">
    <text evidence="14">The sequence shown here is derived from an EMBL/GenBank/DDBJ whole genome shotgun (WGS) entry which is preliminary data.</text>
</comment>
<dbReference type="InterPro" id="IPR025662">
    <property type="entry name" value="Sigma_54_int_dom_ATP-bd_1"/>
</dbReference>
<evidence type="ECO:0000259" key="11">
    <source>
        <dbReference type="PROSITE" id="PS50880"/>
    </source>
</evidence>
<dbReference type="InterPro" id="IPR006171">
    <property type="entry name" value="TOPRIM_dom"/>
</dbReference>
<dbReference type="SUPFAM" id="SSF56712">
    <property type="entry name" value="Prokaryotic type I DNA topoisomerase"/>
    <property type="match status" value="1"/>
</dbReference>
<evidence type="ECO:0000259" key="13">
    <source>
        <dbReference type="PROSITE" id="PS52039"/>
    </source>
</evidence>
<comment type="similarity">
    <text evidence="2">Belongs to the FtsK/SpoIIIE/SftA family.</text>
</comment>
<dbReference type="Gene3D" id="1.10.290.10">
    <property type="entry name" value="Topoisomerase I, domain 4"/>
    <property type="match status" value="1"/>
</dbReference>
<comment type="subcellular location">
    <subcellularLocation>
        <location evidence="1">Membrane</location>
        <topology evidence="1">Multi-pass membrane protein</topology>
    </subcellularLocation>
</comment>
<keyword evidence="6" id="KW-0799">Topoisomerase</keyword>
<dbReference type="SMART" id="SM00493">
    <property type="entry name" value="TOPRIM"/>
    <property type="match status" value="1"/>
</dbReference>
<feature type="compositionally biased region" description="Basic and acidic residues" evidence="10">
    <location>
        <begin position="647"/>
        <end position="656"/>
    </location>
</feature>
<dbReference type="InterPro" id="IPR023405">
    <property type="entry name" value="Topo_IA_core_domain"/>
</dbReference>
<dbReference type="Gene3D" id="3.40.50.300">
    <property type="entry name" value="P-loop containing nucleotide triphosphate hydrolases"/>
    <property type="match status" value="1"/>
</dbReference>
<evidence type="ECO:0000259" key="12">
    <source>
        <dbReference type="PROSITE" id="PS50901"/>
    </source>
</evidence>
<dbReference type="SMART" id="SM00382">
    <property type="entry name" value="AAA"/>
    <property type="match status" value="1"/>
</dbReference>
<name>A0ABT9ZWM1_9BACI</name>
<dbReference type="InterPro" id="IPR027417">
    <property type="entry name" value="P-loop_NTPase"/>
</dbReference>
<dbReference type="InterPro" id="IPR041027">
    <property type="entry name" value="FtsK_alpha"/>
</dbReference>
<dbReference type="Gene3D" id="3.40.50.140">
    <property type="match status" value="1"/>
</dbReference>
<dbReference type="PROSITE" id="PS00396">
    <property type="entry name" value="TOPO_IA_1"/>
    <property type="match status" value="1"/>
</dbReference>
<evidence type="ECO:0000256" key="10">
    <source>
        <dbReference type="SAM" id="MobiDB-lite"/>
    </source>
</evidence>
<dbReference type="InterPro" id="IPR013825">
    <property type="entry name" value="Topo_IA_cen_sub2"/>
</dbReference>
<dbReference type="Proteomes" id="UP001230005">
    <property type="component" value="Unassembled WGS sequence"/>
</dbReference>
<evidence type="ECO:0000256" key="4">
    <source>
        <dbReference type="ARBA" id="ARBA00022840"/>
    </source>
</evidence>
<evidence type="ECO:0000256" key="7">
    <source>
        <dbReference type="ARBA" id="ARBA00023125"/>
    </source>
</evidence>
<keyword evidence="7" id="KW-0238">DNA-binding</keyword>
<dbReference type="EMBL" id="JAUSUG010000011">
    <property type="protein sequence ID" value="MDQ0255621.1"/>
    <property type="molecule type" value="Genomic_DNA"/>
</dbReference>
<dbReference type="PANTHER" id="PTHR22683:SF41">
    <property type="entry name" value="DNA TRANSLOCASE FTSK"/>
    <property type="match status" value="1"/>
</dbReference>
<dbReference type="PROSITE" id="PS52039">
    <property type="entry name" value="TOPO_IA_2"/>
    <property type="match status" value="1"/>
</dbReference>
<feature type="region of interest" description="Disordered" evidence="10">
    <location>
        <begin position="614"/>
        <end position="656"/>
    </location>
</feature>
<dbReference type="PROSITE" id="PS00675">
    <property type="entry name" value="SIGMA54_INTERACT_1"/>
    <property type="match status" value="1"/>
</dbReference>
<dbReference type="InterPro" id="IPR003593">
    <property type="entry name" value="AAA+_ATPase"/>
</dbReference>
<dbReference type="InterPro" id="IPR050206">
    <property type="entry name" value="FtsK/SpoIIIE/SftA"/>
</dbReference>
<evidence type="ECO:0000313" key="14">
    <source>
        <dbReference type="EMBL" id="MDQ0255621.1"/>
    </source>
</evidence>
<dbReference type="Gene3D" id="1.10.460.10">
    <property type="entry name" value="Topoisomerase I, domain 2"/>
    <property type="match status" value="1"/>
</dbReference>
<dbReference type="InterPro" id="IPR013824">
    <property type="entry name" value="Topo_IA_cen_sub1"/>
</dbReference>
<dbReference type="InterPro" id="IPR005738">
    <property type="entry name" value="TopoIII"/>
</dbReference>
<evidence type="ECO:0000256" key="9">
    <source>
        <dbReference type="PROSITE-ProRule" id="PRU00289"/>
    </source>
</evidence>
<reference evidence="14 15" key="1">
    <citation type="submission" date="2023-07" db="EMBL/GenBank/DDBJ databases">
        <title>Genomic Encyclopedia of Type Strains, Phase IV (KMG-IV): sequencing the most valuable type-strain genomes for metagenomic binning, comparative biology and taxonomic classification.</title>
        <authorList>
            <person name="Goeker M."/>
        </authorList>
    </citation>
    <scope>NUCLEOTIDE SEQUENCE [LARGE SCALE GENOMIC DNA]</scope>
    <source>
        <strain evidence="14 15">DSM 9768</strain>
    </source>
</reference>
<dbReference type="SMART" id="SM00437">
    <property type="entry name" value="TOP1Ac"/>
    <property type="match status" value="1"/>
</dbReference>
<dbReference type="Pfam" id="PF01751">
    <property type="entry name" value="Toprim"/>
    <property type="match status" value="1"/>
</dbReference>
<dbReference type="PANTHER" id="PTHR22683">
    <property type="entry name" value="SPORULATION PROTEIN RELATED"/>
    <property type="match status" value="1"/>
</dbReference>
<accession>A0ABT9ZWM1</accession>
<keyword evidence="5" id="KW-0460">Magnesium</keyword>
<dbReference type="InterPro" id="IPR023406">
    <property type="entry name" value="Topo_IA_AS"/>
</dbReference>
<evidence type="ECO:0000256" key="1">
    <source>
        <dbReference type="ARBA" id="ARBA00004141"/>
    </source>
</evidence>
<proteinExistence type="inferred from homology"/>
<dbReference type="InterPro" id="IPR013826">
    <property type="entry name" value="Topo_IA_cen_sub3"/>
</dbReference>
<feature type="domain" description="FtsK" evidence="12">
    <location>
        <begin position="890"/>
        <end position="1081"/>
    </location>
</feature>
<dbReference type="InterPro" id="IPR034144">
    <property type="entry name" value="TOPRIM_TopoIII"/>
</dbReference>
<dbReference type="InterPro" id="IPR025589">
    <property type="entry name" value="Toprim_C_rpt"/>
</dbReference>
<dbReference type="CDD" id="cd03362">
    <property type="entry name" value="TOPRIM_TopoIA_TopoIII"/>
    <property type="match status" value="1"/>
</dbReference>
<dbReference type="InterPro" id="IPR003601">
    <property type="entry name" value="Topo_IA_2"/>
</dbReference>
<evidence type="ECO:0000256" key="5">
    <source>
        <dbReference type="ARBA" id="ARBA00022842"/>
    </source>
</evidence>
<dbReference type="Pfam" id="PF13342">
    <property type="entry name" value="Toprim_Crpt"/>
    <property type="match status" value="1"/>
</dbReference>
<dbReference type="PROSITE" id="PS50901">
    <property type="entry name" value="FTSK"/>
    <property type="match status" value="1"/>
</dbReference>
<evidence type="ECO:0000313" key="15">
    <source>
        <dbReference type="Proteomes" id="UP001230005"/>
    </source>
</evidence>
<keyword evidence="3 9" id="KW-0547">Nucleotide-binding</keyword>
<dbReference type="SUPFAM" id="SSF52540">
    <property type="entry name" value="P-loop containing nucleoside triphosphate hydrolases"/>
    <property type="match status" value="1"/>
</dbReference>
<dbReference type="InterPro" id="IPR002543">
    <property type="entry name" value="FtsK_dom"/>
</dbReference>
<keyword evidence="15" id="KW-1185">Reference proteome</keyword>
<keyword evidence="8" id="KW-0413">Isomerase</keyword>
<dbReference type="Pfam" id="PF17854">
    <property type="entry name" value="FtsK_alpha"/>
    <property type="match status" value="1"/>
</dbReference>
<dbReference type="Gene3D" id="2.70.20.10">
    <property type="entry name" value="Topoisomerase I, domain 3"/>
    <property type="match status" value="1"/>
</dbReference>
<feature type="domain" description="Toprim" evidence="11">
    <location>
        <begin position="1"/>
        <end position="140"/>
    </location>
</feature>
<dbReference type="SMART" id="SM00436">
    <property type="entry name" value="TOP1Bc"/>
    <property type="match status" value="1"/>
</dbReference>
<dbReference type="InterPro" id="IPR013497">
    <property type="entry name" value="Topo_IA_cen"/>
</dbReference>
<evidence type="ECO:0000256" key="2">
    <source>
        <dbReference type="ARBA" id="ARBA00006474"/>
    </source>
</evidence>
<sequence>MFVVIAEKPDQANKLSAPYKSKRNDGYIEILPNNMFPAGGYITWAVGHLFQLADPMEYNESYKKWSLEHLPIIPETFKHTLSKGKGKQFNIIKKLLKDPKVNEIIIGTDAGREGEGIARTIIKMAGIKKPMKRLWVQSLTKPSVEKAFRNLLPASNYDGLYYESMSRAYSDWLVGINTSRAYSILWQRNGYKDTFSVGRVQTCVLAMIDKRDKEIENFKPEPFWEVYADFDINNKKYRGRFFVDDVTRLTKKEEAVALSEYCQSKHAHVEEVKTERKEYHPPKFYNLSSLQSTANKRYKYSPEHVLKICQELYMKEHISYPRTDSEYVTEGEAGTFPDVLDLLGKQEPYQSLIPTPISNISNNKRYTDSKKVSDHYALIPTENVPNLNDLTHEERNIYDLIAKSLIAAHYDKAVFDYTTIVTLSDDKFGFETKGKVMIQEGWRKVVFPNGQSEEPSEEENTLLPDVREGEEGTTADTEIKEGETTPPSRYTQGDLITLMKTAGKSVDDKELEKVMVQTEGLGTEATRASIIARLKDMKYISVKKNKVFVTDKGRMLIHALGESVLVNPALTAKWEKRLSEIGKGQANHSAFVEQSKKLAQKLVEEALNNEHLMKDMGTGHENKTQKSTKGSKKIQAQTKPDNPSPQKDVEKEVVEERTQEQSVKLKSFGPCKKCNENVVDKGRFYGCSGYSKTGCNFTFPKAIRGVAISEENVKLYLKKGETNLIKDIPKKEEGTFDAVLVWNGEKMDFRFPNKNVLHLPLNLLKAGPKDMVYTEDVKQAIQSIEDETAALKKPAKVVNVIRGPRVTRYELRPKAGVNITGYKRFKENIQAALKATSITLLIPVPGKNVIGIEVPNKKPNIVYLRSMLESPEYLANKKPLSFPIGVNVEGEPIIANLAEMPHLLVAGQTGSGKSVLINSLICSMLYSLPPEDLKMMFIDPKQVELSVYEDIPHNIGPIVKDPAHAEKALRRLVDEMMRRYHIFEKHGVRNLEAYKEKVANDPETEHLPFLVVVIDELADLMMTTDVQVEEHITRLTQLSRASGIHLIIATQRPNKKVLSTNIKANLPCRIAFSVSSNADSMTILDEAGAEDLLGRGDLLYQPTDTPKVRLQSAFVNDQEIEKVVQYLSRKYEEAN</sequence>
<feature type="binding site" evidence="9">
    <location>
        <begin position="907"/>
        <end position="914"/>
    </location>
    <ligand>
        <name>ATP</name>
        <dbReference type="ChEBI" id="CHEBI:30616"/>
    </ligand>
</feature>
<dbReference type="NCBIfam" id="TIGR01056">
    <property type="entry name" value="topB"/>
    <property type="match status" value="1"/>
</dbReference>
<dbReference type="Pfam" id="PF01580">
    <property type="entry name" value="FtsK_SpoIIIE"/>
    <property type="match status" value="1"/>
</dbReference>
<keyword evidence="4 9" id="KW-0067">ATP-binding</keyword>
<feature type="domain" description="Topo IA-type catalytic" evidence="13">
    <location>
        <begin position="157"/>
        <end position="603"/>
    </location>
</feature>
<protein>
    <submittedName>
        <fullName evidence="14">DNA topoisomerase III</fullName>
    </submittedName>
</protein>
<feature type="compositionally biased region" description="Basic and acidic residues" evidence="10">
    <location>
        <begin position="614"/>
        <end position="624"/>
    </location>
</feature>
<dbReference type="CDD" id="cd00186">
    <property type="entry name" value="TOP1Ac"/>
    <property type="match status" value="1"/>
</dbReference>
<dbReference type="Pfam" id="PF01131">
    <property type="entry name" value="Topoisom_bac"/>
    <property type="match status" value="1"/>
</dbReference>
<evidence type="ECO:0000256" key="3">
    <source>
        <dbReference type="ARBA" id="ARBA00022741"/>
    </source>
</evidence>
<evidence type="ECO:0000256" key="8">
    <source>
        <dbReference type="ARBA" id="ARBA00023235"/>
    </source>
</evidence>
<dbReference type="InterPro" id="IPR003602">
    <property type="entry name" value="Topo_IA_DNA-bd_dom"/>
</dbReference>
<feature type="region of interest" description="Disordered" evidence="10">
    <location>
        <begin position="448"/>
        <end position="491"/>
    </location>
</feature>
<feature type="compositionally biased region" description="Polar residues" evidence="10">
    <location>
        <begin position="634"/>
        <end position="645"/>
    </location>
</feature>
<evidence type="ECO:0000256" key="6">
    <source>
        <dbReference type="ARBA" id="ARBA00023029"/>
    </source>
</evidence>
<gene>
    <name evidence="14" type="ORF">J2S74_003003</name>
</gene>
<organism evidence="14 15">
    <name type="scientific">Evansella vedderi</name>
    <dbReference type="NCBI Taxonomy" id="38282"/>
    <lineage>
        <taxon>Bacteria</taxon>
        <taxon>Bacillati</taxon>
        <taxon>Bacillota</taxon>
        <taxon>Bacilli</taxon>
        <taxon>Bacillales</taxon>
        <taxon>Bacillaceae</taxon>
        <taxon>Evansella</taxon>
    </lineage>
</organism>